<dbReference type="Gene3D" id="1.20.5.340">
    <property type="match status" value="1"/>
</dbReference>
<feature type="compositionally biased region" description="Polar residues" evidence="3">
    <location>
        <begin position="207"/>
        <end position="239"/>
    </location>
</feature>
<keyword evidence="5" id="KW-1185">Reference proteome</keyword>
<reference evidence="4" key="1">
    <citation type="submission" date="2022-02" db="EMBL/GenBank/DDBJ databases">
        <authorList>
            <person name="Henning P.M."/>
            <person name="McCubbin A.G."/>
            <person name="Shore J.S."/>
        </authorList>
    </citation>
    <scope>NUCLEOTIDE SEQUENCE</scope>
    <source>
        <strain evidence="4">F60SS</strain>
        <tissue evidence="4">Leaves</tissue>
    </source>
</reference>
<dbReference type="OrthoDB" id="753427at2759"/>
<evidence type="ECO:0000256" key="3">
    <source>
        <dbReference type="SAM" id="MobiDB-lite"/>
    </source>
</evidence>
<evidence type="ECO:0000256" key="2">
    <source>
        <dbReference type="RuleBase" id="RU367034"/>
    </source>
</evidence>
<dbReference type="PANTHER" id="PTHR12902">
    <property type="entry name" value="WASP-1"/>
    <property type="match status" value="1"/>
</dbReference>
<feature type="region of interest" description="Disordered" evidence="3">
    <location>
        <begin position="691"/>
        <end position="713"/>
    </location>
</feature>
<keyword evidence="2" id="KW-0009">Actin-binding</keyword>
<accession>A0A9Q0GJT3</accession>
<dbReference type="PANTHER" id="PTHR12902:SF33">
    <property type="entry name" value="PROTEIN SCAR3"/>
    <property type="match status" value="1"/>
</dbReference>
<dbReference type="GO" id="GO:0071933">
    <property type="term" value="F:Arp2/3 complex binding"/>
    <property type="evidence" value="ECO:0007669"/>
    <property type="project" value="TreeGrafter"/>
</dbReference>
<feature type="region of interest" description="Disordered" evidence="3">
    <location>
        <begin position="177"/>
        <end position="249"/>
    </location>
</feature>
<evidence type="ECO:0000313" key="4">
    <source>
        <dbReference type="EMBL" id="KAJ4851395.1"/>
    </source>
</evidence>
<feature type="compositionally biased region" description="Polar residues" evidence="3">
    <location>
        <begin position="607"/>
        <end position="620"/>
    </location>
</feature>
<keyword evidence="2" id="KW-0206">Cytoskeleton</keyword>
<comment type="function">
    <text evidence="2">Involved in regulation of actin and microtubule organization. Part of a WAVE complex that activates the Arp2/3 complex.</text>
</comment>
<feature type="region of interest" description="Disordered" evidence="3">
    <location>
        <begin position="1085"/>
        <end position="1168"/>
    </location>
</feature>
<dbReference type="EMBL" id="JAKUCV010000059">
    <property type="protein sequence ID" value="KAJ4851395.1"/>
    <property type="molecule type" value="Genomic_DNA"/>
</dbReference>
<dbReference type="AlphaFoldDB" id="A0A9Q0GJT3"/>
<comment type="subcellular location">
    <subcellularLocation>
        <location evidence="2">Cytoplasm</location>
        <location evidence="2">Cytoskeleton</location>
    </subcellularLocation>
</comment>
<name>A0A9Q0GJT3_9ROSI</name>
<dbReference type="GO" id="GO:2000601">
    <property type="term" value="P:positive regulation of Arp2/3 complex-mediated actin nucleation"/>
    <property type="evidence" value="ECO:0007669"/>
    <property type="project" value="TreeGrafter"/>
</dbReference>
<dbReference type="Proteomes" id="UP001141552">
    <property type="component" value="Unassembled WGS sequence"/>
</dbReference>
<gene>
    <name evidence="4" type="ORF">Tsubulata_014728</name>
</gene>
<proteinExistence type="inferred from homology"/>
<evidence type="ECO:0000313" key="5">
    <source>
        <dbReference type="Proteomes" id="UP001141552"/>
    </source>
</evidence>
<protein>
    <recommendedName>
        <fullName evidence="2">Protein SCAR</fullName>
    </recommendedName>
    <alternativeName>
        <fullName evidence="2">Protein WAVE</fullName>
    </alternativeName>
</protein>
<feature type="region of interest" description="Disordered" evidence="3">
    <location>
        <begin position="560"/>
        <end position="585"/>
    </location>
</feature>
<dbReference type="Gene3D" id="6.10.280.150">
    <property type="match status" value="2"/>
</dbReference>
<dbReference type="GO" id="GO:0030036">
    <property type="term" value="P:actin cytoskeleton organization"/>
    <property type="evidence" value="ECO:0007669"/>
    <property type="project" value="UniProtKB-UniRule"/>
</dbReference>
<feature type="compositionally biased region" description="Basic and acidic residues" evidence="3">
    <location>
        <begin position="697"/>
        <end position="708"/>
    </location>
</feature>
<dbReference type="GO" id="GO:0005856">
    <property type="term" value="C:cytoskeleton"/>
    <property type="evidence" value="ECO:0007669"/>
    <property type="project" value="UniProtKB-SubCell"/>
</dbReference>
<feature type="compositionally biased region" description="Polar residues" evidence="3">
    <location>
        <begin position="573"/>
        <end position="583"/>
    </location>
</feature>
<sequence>MPLVRFEVRNEYGLGQPELYRGANREDPKAVLDGVAVAGLVGILRQLGDLADFAAEVFHGLQEQVMSTASRSHKLMVRVQNIEAALPPLEKAVLTQTSHLHFAYTAGSEWHPRIRNEQNLFIYSDLPRFIMDSYEECRDPPRLHLLDKFDTGGPGSCLKRYSDPTFFRRVSCNSSEADAEKVQKEKKGRKSRKKRSARRNVDLQHSAPVSNNSGRMQFTSTNVNGRTSPSHTASTNDMTLKSDLGDHSNSFDSRNGSGYAECVFHLNSDVLAEEKEPKKFSSDFVLHNDIRDSDFPDRKPAVTDDAFLDTSTPGRVVPSSSRVEWDEKTEIVDLSGHPSDEHETLNMFAKDLYTETEDANQISQMVAEGFDIEPGDSHEGQEMIARDFDVETKDAQESLEMLTEDFGIEKEDQRIVDHTGPNQLHTVFDDVTARQSGYSNEELDEVESEPDNYMDALNTIESESETDAEFQTKCEVEKFPSDSNNGASNEKHEVTAYVPEHEVAAHIPEHEVADHVPEHEVAAHIPEHEVADHIPEHEVATHFPDQYPLTYEYDAGSSISSLSSKDFPAEQTPRISTKPSNSDHVQDVVCSASSDAFDVSRAESAVTDRSSSGSAISNTGEPLGNDAANSSCGTQESQAESSSVSSVTFWTNGGLLGLEPSKPPDFALSKAANHDNVTKSNGVAVCQMGPTVNPGSGEEKGKLGRLVKDPGTMTRDMNSKFSMLWQKDQDAKVQQSVGSLHNNQFSHDDVSELDVASSVTPPKQLPVDTNAKSMSNEADQDVDENSSPVYGFGRRLLGNGLHRKMPHVLDSKPQIASLLEHTALDERDALHNIAFHATPGKAFKEQFEHKSYIDSITSSPPLEHMKISFHPVDGLESSKLKLTFPDASHNNESVRDMFPSFQLVPEPGIQLHDVGSVSDDDTFCRSSPYESDDGLRHHSDSDSEQWESGESPENKDIELYDAWGRISPGESISSSVEPVEMGYGADPGRGLRGMQFVNGADPSISASSLDLPSFEALNPVVPVGEGNFGKSNQLDVQQHMESTPSPPPLPPAQWRAKLHCVVSEDKQLPIPAHKLAFDPVISQVIKSQQQKPSPAKEEQPNEGSIEFRPESKGQNEQKWKRQGEVKQPANGNGMDEKEDFLQQIRSKSFSLRRTVTTKPTFASAPTTNDNVTAILVKANAIRQAVGSDDGEDDDSWSDT</sequence>
<organism evidence="4 5">
    <name type="scientific">Turnera subulata</name>
    <dbReference type="NCBI Taxonomy" id="218843"/>
    <lineage>
        <taxon>Eukaryota</taxon>
        <taxon>Viridiplantae</taxon>
        <taxon>Streptophyta</taxon>
        <taxon>Embryophyta</taxon>
        <taxon>Tracheophyta</taxon>
        <taxon>Spermatophyta</taxon>
        <taxon>Magnoliopsida</taxon>
        <taxon>eudicotyledons</taxon>
        <taxon>Gunneridae</taxon>
        <taxon>Pentapetalae</taxon>
        <taxon>rosids</taxon>
        <taxon>fabids</taxon>
        <taxon>Malpighiales</taxon>
        <taxon>Passifloraceae</taxon>
        <taxon>Turnera</taxon>
    </lineage>
</organism>
<evidence type="ECO:0000256" key="1">
    <source>
        <dbReference type="ARBA" id="ARBA00006993"/>
    </source>
</evidence>
<dbReference type="GO" id="GO:0003779">
    <property type="term" value="F:actin binding"/>
    <property type="evidence" value="ECO:0007669"/>
    <property type="project" value="UniProtKB-UniRule"/>
</dbReference>
<dbReference type="InterPro" id="IPR028288">
    <property type="entry name" value="SCAR/WAVE_fam"/>
</dbReference>
<comment type="similarity">
    <text evidence="1 2">Belongs to the SCAR/WAVE family.</text>
</comment>
<feature type="compositionally biased region" description="Basic and acidic residues" evidence="3">
    <location>
        <begin position="1094"/>
        <end position="1124"/>
    </location>
</feature>
<comment type="caution">
    <text evidence="4">The sequence shown here is derived from an EMBL/GenBank/DDBJ whole genome shotgun (WGS) entry which is preliminary data.</text>
</comment>
<feature type="region of interest" description="Disordered" evidence="3">
    <location>
        <begin position="911"/>
        <end position="954"/>
    </location>
</feature>
<reference evidence="4" key="2">
    <citation type="journal article" date="2023" name="Plants (Basel)">
        <title>Annotation of the Turnera subulata (Passifloraceae) Draft Genome Reveals the S-Locus Evolved after the Divergence of Turneroideae from Passifloroideae in a Stepwise Manner.</title>
        <authorList>
            <person name="Henning P.M."/>
            <person name="Roalson E.H."/>
            <person name="Mir W."/>
            <person name="McCubbin A.G."/>
            <person name="Shore J.S."/>
        </authorList>
    </citation>
    <scope>NUCLEOTIDE SEQUENCE</scope>
    <source>
        <strain evidence="4">F60SS</strain>
    </source>
</reference>
<dbReference type="GO" id="GO:0034237">
    <property type="term" value="F:protein kinase A regulatory subunit binding"/>
    <property type="evidence" value="ECO:0007669"/>
    <property type="project" value="TreeGrafter"/>
</dbReference>
<feature type="region of interest" description="Disordered" evidence="3">
    <location>
        <begin position="752"/>
        <end position="789"/>
    </location>
</feature>
<feature type="compositionally biased region" description="Low complexity" evidence="3">
    <location>
        <begin position="634"/>
        <end position="644"/>
    </location>
</feature>
<keyword evidence="2" id="KW-0963">Cytoplasm</keyword>
<feature type="region of interest" description="Disordered" evidence="3">
    <location>
        <begin position="603"/>
        <end position="644"/>
    </location>
</feature>
<feature type="compositionally biased region" description="Basic residues" evidence="3">
    <location>
        <begin position="186"/>
        <end position="198"/>
    </location>
</feature>
<feature type="compositionally biased region" description="Polar residues" evidence="3">
    <location>
        <begin position="1143"/>
        <end position="1168"/>
    </location>
</feature>